<sequence>MEVSGSQMILGLVIGVILLILLVLKTKIHAFIALIIAASVTGIIGGMNPSNVVTEITNGFGSTLGSIGIVIGFGVMMGRLLEVSGAAEKMAYTLIKKLGQKKEEWAMAAAGYIVSIPIFVDSAFVILNPLVKALSRKTGKSVIALGVALGIGLAATHHAVPPTPGPLGVAGIFGADIGLMILVGLIFSFPIILAGVWYAKWIGNKIYQIPEEDGDGDEFVRPDKKQVYQNFLEASEEREKSLPSFTISIMPILLPIILIFLNTTIGALDESGALAVNETLLSYIQFFGNPIIAVGIGLIAAIYTLSTNENRENTLERMEEGIKTAGIILLVTGAGGALGNVLRASGTGDYIAEQIAGWPLPAILVPFFIATLVRLVQGSGTTAMITAASISAPILGSLDVSLVLAAQASALGAMVFSYFNDSLFWVVNRMLGIKNVKEQIMVWSVPTTIGWGVALVMLLIADSVVRMF</sequence>
<dbReference type="NCBIfam" id="TIGR00791">
    <property type="entry name" value="gntP"/>
    <property type="match status" value="1"/>
</dbReference>
<keyword evidence="1" id="KW-1133">Transmembrane helix</keyword>
<dbReference type="RefSeq" id="WP_382400233.1">
    <property type="nucleotide sequence ID" value="NZ_JBHTNH010000023.1"/>
</dbReference>
<dbReference type="InterPro" id="IPR003474">
    <property type="entry name" value="Glcn_transporter"/>
</dbReference>
<dbReference type="PIRSF" id="PIRSF002746">
    <property type="entry name" value="Gluconate_transporter"/>
    <property type="match status" value="1"/>
</dbReference>
<dbReference type="EMBL" id="JBHTNH010000023">
    <property type="protein sequence ID" value="MFD1362060.1"/>
    <property type="molecule type" value="Genomic_DNA"/>
</dbReference>
<feature type="transmembrane region" description="Helical" evidence="1">
    <location>
        <begin position="31"/>
        <end position="48"/>
    </location>
</feature>
<proteinExistence type="predicted"/>
<gene>
    <name evidence="2" type="ORF">ACFQ4A_10380</name>
</gene>
<reference evidence="3" key="1">
    <citation type="journal article" date="2019" name="Int. J. Syst. Evol. Microbiol.">
        <title>The Global Catalogue of Microorganisms (GCM) 10K type strain sequencing project: providing services to taxonomists for standard genome sequencing and annotation.</title>
        <authorList>
            <consortium name="The Broad Institute Genomics Platform"/>
            <consortium name="The Broad Institute Genome Sequencing Center for Infectious Disease"/>
            <person name="Wu L."/>
            <person name="Ma J."/>
        </authorList>
    </citation>
    <scope>NUCLEOTIDE SEQUENCE [LARGE SCALE GENOMIC DNA]</scope>
    <source>
        <strain evidence="3">CCUG 54822</strain>
    </source>
</reference>
<comment type="caution">
    <text evidence="2">The sequence shown here is derived from an EMBL/GenBank/DDBJ whole genome shotgun (WGS) entry which is preliminary data.</text>
</comment>
<dbReference type="Proteomes" id="UP001597178">
    <property type="component" value="Unassembled WGS sequence"/>
</dbReference>
<feature type="transmembrane region" description="Helical" evidence="1">
    <location>
        <begin position="60"/>
        <end position="81"/>
    </location>
</feature>
<feature type="transmembrane region" description="Helical" evidence="1">
    <location>
        <begin position="397"/>
        <end position="420"/>
    </location>
</feature>
<keyword evidence="1" id="KW-0812">Transmembrane</keyword>
<dbReference type="PANTHER" id="PTHR30354">
    <property type="entry name" value="GNT FAMILY GLUCONATE TRANSPORTER"/>
    <property type="match status" value="1"/>
</dbReference>
<feature type="transmembrane region" description="Helical" evidence="1">
    <location>
        <begin position="280"/>
        <end position="303"/>
    </location>
</feature>
<feature type="transmembrane region" description="Helical" evidence="1">
    <location>
        <begin position="355"/>
        <end position="376"/>
    </location>
</feature>
<name>A0ABW3ZVJ1_9BACI</name>
<feature type="transmembrane region" description="Helical" evidence="1">
    <location>
        <begin position="440"/>
        <end position="461"/>
    </location>
</feature>
<accession>A0ABW3ZVJ1</accession>
<organism evidence="2 3">
    <name type="scientific">Lentibacillus salinarum</name>
    <dbReference type="NCBI Taxonomy" id="446820"/>
    <lineage>
        <taxon>Bacteria</taxon>
        <taxon>Bacillati</taxon>
        <taxon>Bacillota</taxon>
        <taxon>Bacilli</taxon>
        <taxon>Bacillales</taxon>
        <taxon>Bacillaceae</taxon>
        <taxon>Lentibacillus</taxon>
    </lineage>
</organism>
<dbReference type="PANTHER" id="PTHR30354:SF11">
    <property type="entry name" value="PERMEASE"/>
    <property type="match status" value="1"/>
</dbReference>
<protein>
    <submittedName>
        <fullName evidence="2">GntP family permease</fullName>
    </submittedName>
</protein>
<keyword evidence="1" id="KW-0472">Membrane</keyword>
<feature type="transmembrane region" description="Helical" evidence="1">
    <location>
        <begin position="6"/>
        <end position="24"/>
    </location>
</feature>
<evidence type="ECO:0000313" key="2">
    <source>
        <dbReference type="EMBL" id="MFD1362060.1"/>
    </source>
</evidence>
<evidence type="ECO:0000313" key="3">
    <source>
        <dbReference type="Proteomes" id="UP001597178"/>
    </source>
</evidence>
<evidence type="ECO:0000256" key="1">
    <source>
        <dbReference type="SAM" id="Phobius"/>
    </source>
</evidence>
<keyword evidence="3" id="KW-1185">Reference proteome</keyword>
<feature type="transmembrane region" description="Helical" evidence="1">
    <location>
        <begin position="142"/>
        <end position="160"/>
    </location>
</feature>
<dbReference type="Pfam" id="PF02447">
    <property type="entry name" value="GntP_permease"/>
    <property type="match status" value="1"/>
</dbReference>
<feature type="transmembrane region" description="Helical" evidence="1">
    <location>
        <begin position="324"/>
        <end position="343"/>
    </location>
</feature>
<feature type="transmembrane region" description="Helical" evidence="1">
    <location>
        <begin position="172"/>
        <end position="199"/>
    </location>
</feature>
<feature type="transmembrane region" description="Helical" evidence="1">
    <location>
        <begin position="245"/>
        <end position="268"/>
    </location>
</feature>